<name>A0AAE1YBA2_9LAMI</name>
<accession>A0AAE1YBA2</accession>
<comment type="caution">
    <text evidence="2">The sequence shown here is derived from an EMBL/GenBank/DDBJ whole genome shotgun (WGS) entry which is preliminary data.</text>
</comment>
<reference evidence="2" key="1">
    <citation type="submission" date="2020-06" db="EMBL/GenBank/DDBJ databases">
        <authorList>
            <person name="Li T."/>
            <person name="Hu X."/>
            <person name="Zhang T."/>
            <person name="Song X."/>
            <person name="Zhang H."/>
            <person name="Dai N."/>
            <person name="Sheng W."/>
            <person name="Hou X."/>
            <person name="Wei L."/>
        </authorList>
    </citation>
    <scope>NUCLEOTIDE SEQUENCE</scope>
    <source>
        <strain evidence="2">3651</strain>
        <tissue evidence="2">Leaf</tissue>
    </source>
</reference>
<dbReference type="AlphaFoldDB" id="A0AAE1YBA2"/>
<evidence type="ECO:0000256" key="1">
    <source>
        <dbReference type="SAM" id="MobiDB-lite"/>
    </source>
</evidence>
<proteinExistence type="predicted"/>
<dbReference type="Proteomes" id="UP001293254">
    <property type="component" value="Unassembled WGS sequence"/>
</dbReference>
<organism evidence="2 3">
    <name type="scientific">Sesamum alatum</name>
    <dbReference type="NCBI Taxonomy" id="300844"/>
    <lineage>
        <taxon>Eukaryota</taxon>
        <taxon>Viridiplantae</taxon>
        <taxon>Streptophyta</taxon>
        <taxon>Embryophyta</taxon>
        <taxon>Tracheophyta</taxon>
        <taxon>Spermatophyta</taxon>
        <taxon>Magnoliopsida</taxon>
        <taxon>eudicotyledons</taxon>
        <taxon>Gunneridae</taxon>
        <taxon>Pentapetalae</taxon>
        <taxon>asterids</taxon>
        <taxon>lamiids</taxon>
        <taxon>Lamiales</taxon>
        <taxon>Pedaliaceae</taxon>
        <taxon>Sesamum</taxon>
    </lineage>
</organism>
<protein>
    <submittedName>
        <fullName evidence="2">Uncharacterized protein</fullName>
    </submittedName>
</protein>
<sequence length="195" mass="21625">MANLFRSRKDSSTPSTPISSTRGTHRSPARHPNQDLRRDSRPCARLLIVDNSGEGDEVVPSGGVGPRGDLKEAPLVKVDEGKGKVDEAPVAEESFPPLPTSRSSSIRREVERHEDTLNEMRAKWVQVVSSSIEPLDYGPVLQPHWNVTKNFFVIGSDIGRSSLELYKGIILPFDQEKLLACPMPEMEIYVANHLT</sequence>
<evidence type="ECO:0000313" key="3">
    <source>
        <dbReference type="Proteomes" id="UP001293254"/>
    </source>
</evidence>
<feature type="region of interest" description="Disordered" evidence="1">
    <location>
        <begin position="1"/>
        <end position="108"/>
    </location>
</feature>
<gene>
    <name evidence="2" type="ORF">Salat_1474900</name>
</gene>
<evidence type="ECO:0000313" key="2">
    <source>
        <dbReference type="EMBL" id="KAK4427060.1"/>
    </source>
</evidence>
<feature type="compositionally biased region" description="Basic and acidic residues" evidence="1">
    <location>
        <begin position="68"/>
        <end position="87"/>
    </location>
</feature>
<feature type="compositionally biased region" description="Basic and acidic residues" evidence="1">
    <location>
        <begin position="32"/>
        <end position="42"/>
    </location>
</feature>
<keyword evidence="3" id="KW-1185">Reference proteome</keyword>
<dbReference type="EMBL" id="JACGWO010000005">
    <property type="protein sequence ID" value="KAK4427060.1"/>
    <property type="molecule type" value="Genomic_DNA"/>
</dbReference>
<feature type="compositionally biased region" description="Low complexity" evidence="1">
    <location>
        <begin position="12"/>
        <end position="21"/>
    </location>
</feature>
<reference evidence="2" key="2">
    <citation type="journal article" date="2024" name="Plant">
        <title>Genomic evolution and insights into agronomic trait innovations of Sesamum species.</title>
        <authorList>
            <person name="Miao H."/>
            <person name="Wang L."/>
            <person name="Qu L."/>
            <person name="Liu H."/>
            <person name="Sun Y."/>
            <person name="Le M."/>
            <person name="Wang Q."/>
            <person name="Wei S."/>
            <person name="Zheng Y."/>
            <person name="Lin W."/>
            <person name="Duan Y."/>
            <person name="Cao H."/>
            <person name="Xiong S."/>
            <person name="Wang X."/>
            <person name="Wei L."/>
            <person name="Li C."/>
            <person name="Ma Q."/>
            <person name="Ju M."/>
            <person name="Zhao R."/>
            <person name="Li G."/>
            <person name="Mu C."/>
            <person name="Tian Q."/>
            <person name="Mei H."/>
            <person name="Zhang T."/>
            <person name="Gao T."/>
            <person name="Zhang H."/>
        </authorList>
    </citation>
    <scope>NUCLEOTIDE SEQUENCE</scope>
    <source>
        <strain evidence="2">3651</strain>
    </source>
</reference>